<organism evidence="2 3">
    <name type="scientific">Aquilegia coerulea</name>
    <name type="common">Rocky mountain columbine</name>
    <dbReference type="NCBI Taxonomy" id="218851"/>
    <lineage>
        <taxon>Eukaryota</taxon>
        <taxon>Viridiplantae</taxon>
        <taxon>Streptophyta</taxon>
        <taxon>Embryophyta</taxon>
        <taxon>Tracheophyta</taxon>
        <taxon>Spermatophyta</taxon>
        <taxon>Magnoliopsida</taxon>
        <taxon>Ranunculales</taxon>
        <taxon>Ranunculaceae</taxon>
        <taxon>Thalictroideae</taxon>
        <taxon>Aquilegia</taxon>
    </lineage>
</organism>
<dbReference type="STRING" id="218851.A0A2G5EFV5"/>
<dbReference type="PANTHER" id="PTHR12271">
    <property type="entry name" value="POLY A POLYMERASE CID PAP -RELATED"/>
    <property type="match status" value="1"/>
</dbReference>
<dbReference type="SUPFAM" id="SSF81301">
    <property type="entry name" value="Nucleotidyltransferase"/>
    <property type="match status" value="1"/>
</dbReference>
<accession>A0A2G5EFV5</accession>
<dbReference type="CDD" id="cd05402">
    <property type="entry name" value="NT_PAP_TUTase"/>
    <property type="match status" value="1"/>
</dbReference>
<dbReference type="Proteomes" id="UP000230069">
    <property type="component" value="Unassembled WGS sequence"/>
</dbReference>
<name>A0A2G5EFV5_AQUCA</name>
<evidence type="ECO:0000313" key="3">
    <source>
        <dbReference type="Proteomes" id="UP000230069"/>
    </source>
</evidence>
<dbReference type="EMBL" id="KZ305026">
    <property type="protein sequence ID" value="PIA54629.1"/>
    <property type="molecule type" value="Genomic_DNA"/>
</dbReference>
<dbReference type="Gene3D" id="1.10.1410.10">
    <property type="match status" value="1"/>
</dbReference>
<dbReference type="GO" id="GO:0031123">
    <property type="term" value="P:RNA 3'-end processing"/>
    <property type="evidence" value="ECO:0007669"/>
    <property type="project" value="TreeGrafter"/>
</dbReference>
<dbReference type="InterPro" id="IPR054708">
    <property type="entry name" value="MTPAP-like_central"/>
</dbReference>
<dbReference type="AlphaFoldDB" id="A0A2G5EFV5"/>
<evidence type="ECO:0000259" key="1">
    <source>
        <dbReference type="Pfam" id="PF22600"/>
    </source>
</evidence>
<dbReference type="OrthoDB" id="2274644at2759"/>
<dbReference type="SUPFAM" id="SSF81631">
    <property type="entry name" value="PAP/OAS1 substrate-binding domain"/>
    <property type="match status" value="1"/>
</dbReference>
<dbReference type="InterPro" id="IPR043519">
    <property type="entry name" value="NT_sf"/>
</dbReference>
<keyword evidence="3" id="KW-1185">Reference proteome</keyword>
<evidence type="ECO:0000313" key="2">
    <source>
        <dbReference type="EMBL" id="PIA54629.1"/>
    </source>
</evidence>
<gene>
    <name evidence="2" type="ORF">AQUCO_00900887v1</name>
</gene>
<dbReference type="EMBL" id="KZ305026">
    <property type="protein sequence ID" value="PIA54630.1"/>
    <property type="molecule type" value="Genomic_DNA"/>
</dbReference>
<proteinExistence type="predicted"/>
<protein>
    <recommendedName>
        <fullName evidence="1">Poly(A) RNA polymerase mitochondrial-like central palm domain-containing protein</fullName>
    </recommendedName>
</protein>
<dbReference type="GO" id="GO:0046872">
    <property type="term" value="F:metal ion binding"/>
    <property type="evidence" value="ECO:0007669"/>
    <property type="project" value="UniProtKB-KW"/>
</dbReference>
<dbReference type="EMBL" id="KZ305026">
    <property type="protein sequence ID" value="PIA54632.1"/>
    <property type="molecule type" value="Genomic_DNA"/>
</dbReference>
<reference evidence="2 3" key="1">
    <citation type="submission" date="2017-09" db="EMBL/GenBank/DDBJ databases">
        <title>WGS assembly of Aquilegia coerulea Goldsmith.</title>
        <authorList>
            <person name="Hodges S."/>
            <person name="Kramer E."/>
            <person name="Nordborg M."/>
            <person name="Tomkins J."/>
            <person name="Borevitz J."/>
            <person name="Derieg N."/>
            <person name="Yan J."/>
            <person name="Mihaltcheva S."/>
            <person name="Hayes R.D."/>
            <person name="Rokhsar D."/>
        </authorList>
    </citation>
    <scope>NUCLEOTIDE SEQUENCE [LARGE SCALE GENOMIC DNA]</scope>
    <source>
        <strain evidence="3">cv. Goldsmith</strain>
    </source>
</reference>
<dbReference type="Pfam" id="PF22600">
    <property type="entry name" value="MTPAP-like_central"/>
    <property type="match status" value="1"/>
</dbReference>
<feature type="domain" description="Poly(A) RNA polymerase mitochondrial-like central palm" evidence="1">
    <location>
        <begin position="19"/>
        <end position="144"/>
    </location>
</feature>
<dbReference type="Gene3D" id="3.30.460.10">
    <property type="entry name" value="Beta Polymerase, domain 2"/>
    <property type="match status" value="1"/>
</dbReference>
<sequence>MSYGVTRILSYEQLGLAISDILFWIKPSSKDHEARQAILKALQHTLRLMGYKDAKVEPFGSFLYNLYTKNADLDISVDIPSSIDSSANVLGHIRRILLQRNLPILNFVPEARIPLLTFQSIHWNVTCDVTIKNHLGEIKSKFLLWISKIDKRFGDMVLLVKEWAKANDINNPKEGTFNSYALCLLVIFHLQTCMPAILPPLKEIYAGTINVNSSTKLTEERRIQHVCATNIEKFLSRRAVNRSTLPQLVVSFFEKFSQFNVMAGNHVISTYSGKWEDKRNCRWMAQKTDKVLIEDPLQLSDNTARTVRKRHLTKISQAFGNTYNSFWHVSPSRSYYHSCLR</sequence>
<dbReference type="PANTHER" id="PTHR12271:SF123">
    <property type="entry name" value="PROTEIN HESO1"/>
    <property type="match status" value="1"/>
</dbReference>
<dbReference type="GO" id="GO:0050265">
    <property type="term" value="F:RNA uridylyltransferase activity"/>
    <property type="evidence" value="ECO:0007669"/>
    <property type="project" value="TreeGrafter"/>
</dbReference>